<feature type="transmembrane region" description="Helical" evidence="1">
    <location>
        <begin position="43"/>
        <end position="64"/>
    </location>
</feature>
<evidence type="ECO:0000313" key="2">
    <source>
        <dbReference type="EMBL" id="KAJ1923132.1"/>
    </source>
</evidence>
<dbReference type="EMBL" id="JANBPT010000353">
    <property type="protein sequence ID" value="KAJ1923132.1"/>
    <property type="molecule type" value="Genomic_DNA"/>
</dbReference>
<dbReference type="Proteomes" id="UP001150569">
    <property type="component" value="Unassembled WGS sequence"/>
</dbReference>
<organism evidence="3 4">
    <name type="scientific">Tieghemiomyces parasiticus</name>
    <dbReference type="NCBI Taxonomy" id="78921"/>
    <lineage>
        <taxon>Eukaryota</taxon>
        <taxon>Fungi</taxon>
        <taxon>Fungi incertae sedis</taxon>
        <taxon>Zoopagomycota</taxon>
        <taxon>Kickxellomycotina</taxon>
        <taxon>Dimargaritomycetes</taxon>
        <taxon>Dimargaritales</taxon>
        <taxon>Dimargaritaceae</taxon>
        <taxon>Tieghemiomyces</taxon>
    </lineage>
</organism>
<protein>
    <submittedName>
        <fullName evidence="3">Uncharacterized protein</fullName>
    </submittedName>
</protein>
<keyword evidence="4" id="KW-1185">Reference proteome</keyword>
<dbReference type="EMBL" id="JANBPT010000214">
    <property type="protein sequence ID" value="KAJ1925642.1"/>
    <property type="molecule type" value="Genomic_DNA"/>
</dbReference>
<gene>
    <name evidence="3" type="ORF">IWQ60_004422</name>
    <name evidence="2" type="ORF">IWQ60_006078</name>
</gene>
<evidence type="ECO:0000313" key="4">
    <source>
        <dbReference type="Proteomes" id="UP001150569"/>
    </source>
</evidence>
<comment type="caution">
    <text evidence="3">The sequence shown here is derived from an EMBL/GenBank/DDBJ whole genome shotgun (WGS) entry which is preliminary data.</text>
</comment>
<evidence type="ECO:0000313" key="3">
    <source>
        <dbReference type="EMBL" id="KAJ1925642.1"/>
    </source>
</evidence>
<dbReference type="Pfam" id="PF10856">
    <property type="entry name" value="DUF2678"/>
    <property type="match status" value="1"/>
</dbReference>
<sequence>MDEPLFGGASRRDRLIEHAVGGVVLLFVSLTVLFSIINGFSKTILHLFLGLAVVMLTLCELQLIRWYRMGDLEPKFKFMIVGLGFSIVYLSIIANVYFWAPVPS</sequence>
<keyword evidence="1" id="KW-0472">Membrane</keyword>
<feature type="transmembrane region" description="Helical" evidence="1">
    <location>
        <begin position="15"/>
        <end position="37"/>
    </location>
</feature>
<reference evidence="3" key="1">
    <citation type="submission" date="2022-07" db="EMBL/GenBank/DDBJ databases">
        <title>Phylogenomic reconstructions and comparative analyses of Kickxellomycotina fungi.</title>
        <authorList>
            <person name="Reynolds N.K."/>
            <person name="Stajich J.E."/>
            <person name="Barry K."/>
            <person name="Grigoriev I.V."/>
            <person name="Crous P."/>
            <person name="Smith M.E."/>
        </authorList>
    </citation>
    <scope>NUCLEOTIDE SEQUENCE</scope>
    <source>
        <strain evidence="3">RSA 861</strain>
    </source>
</reference>
<keyword evidence="1" id="KW-1133">Transmembrane helix</keyword>
<dbReference type="OrthoDB" id="17800at2759"/>
<evidence type="ECO:0000256" key="1">
    <source>
        <dbReference type="SAM" id="Phobius"/>
    </source>
</evidence>
<keyword evidence="1" id="KW-0812">Transmembrane</keyword>
<name>A0A9W8AG88_9FUNG</name>
<feature type="transmembrane region" description="Helical" evidence="1">
    <location>
        <begin position="76"/>
        <end position="100"/>
    </location>
</feature>
<accession>A0A9W8AG88</accession>
<dbReference type="PANTHER" id="PTHR28603:SF1">
    <property type="entry name" value="TRANSMEMBRANE PROTEIN 243"/>
    <property type="match status" value="1"/>
</dbReference>
<dbReference type="AlphaFoldDB" id="A0A9W8AG88"/>
<proteinExistence type="predicted"/>
<dbReference type="InterPro" id="IPR022564">
    <property type="entry name" value="DUF2678"/>
</dbReference>
<dbReference type="PANTHER" id="PTHR28603">
    <property type="entry name" value="TRANSMEMBRANE PROTEIN 243"/>
    <property type="match status" value="1"/>
</dbReference>